<dbReference type="SUPFAM" id="SSF55073">
    <property type="entry name" value="Nucleotide cyclase"/>
    <property type="match status" value="1"/>
</dbReference>
<dbReference type="FunFam" id="3.30.70.270:FF:000001">
    <property type="entry name" value="Diguanylate cyclase domain protein"/>
    <property type="match status" value="1"/>
</dbReference>
<dbReference type="RefSeq" id="WP_170203489.1">
    <property type="nucleotide sequence ID" value="NZ_CP051685.1"/>
</dbReference>
<dbReference type="GO" id="GO:0005886">
    <property type="term" value="C:plasma membrane"/>
    <property type="evidence" value="ECO:0007669"/>
    <property type="project" value="TreeGrafter"/>
</dbReference>
<dbReference type="InterPro" id="IPR043128">
    <property type="entry name" value="Rev_trsase/Diguanyl_cyclase"/>
</dbReference>
<dbReference type="EMBL" id="CP051685">
    <property type="protein sequence ID" value="QJE01465.1"/>
    <property type="molecule type" value="Genomic_DNA"/>
</dbReference>
<dbReference type="PANTHER" id="PTHR45138">
    <property type="entry name" value="REGULATORY COMPONENTS OF SENSORY TRANSDUCTION SYSTEM"/>
    <property type="match status" value="1"/>
</dbReference>
<feature type="transmembrane region" description="Helical" evidence="2">
    <location>
        <begin position="41"/>
        <end position="59"/>
    </location>
</feature>
<accession>A0A7Z2ZTP1</accession>
<dbReference type="SMART" id="SM00267">
    <property type="entry name" value="GGDEF"/>
    <property type="match status" value="1"/>
</dbReference>
<feature type="transmembrane region" description="Helical" evidence="2">
    <location>
        <begin position="65"/>
        <end position="83"/>
    </location>
</feature>
<evidence type="ECO:0000256" key="1">
    <source>
        <dbReference type="ARBA" id="ARBA00012528"/>
    </source>
</evidence>
<keyword evidence="5" id="KW-1185">Reference proteome</keyword>
<dbReference type="NCBIfam" id="TIGR00254">
    <property type="entry name" value="GGDEF"/>
    <property type="match status" value="1"/>
</dbReference>
<dbReference type="GO" id="GO:0052621">
    <property type="term" value="F:diguanylate cyclase activity"/>
    <property type="evidence" value="ECO:0007669"/>
    <property type="project" value="UniProtKB-EC"/>
</dbReference>
<dbReference type="PROSITE" id="PS50887">
    <property type="entry name" value="GGDEF"/>
    <property type="match status" value="1"/>
</dbReference>
<dbReference type="Gene3D" id="3.30.70.270">
    <property type="match status" value="1"/>
</dbReference>
<feature type="transmembrane region" description="Helical" evidence="2">
    <location>
        <begin position="145"/>
        <end position="164"/>
    </location>
</feature>
<dbReference type="Proteomes" id="UP000502415">
    <property type="component" value="Chromosome"/>
</dbReference>
<dbReference type="EC" id="2.7.7.65" evidence="1"/>
<reference evidence="4 5" key="1">
    <citation type="submission" date="2020-04" db="EMBL/GenBank/DDBJ databases">
        <title>Genome sequencing of novel species.</title>
        <authorList>
            <person name="Heo J."/>
            <person name="Kim S.-J."/>
            <person name="Kim J.-S."/>
            <person name="Hong S.-B."/>
            <person name="Kwon S.-W."/>
        </authorList>
    </citation>
    <scope>NUCLEOTIDE SEQUENCE [LARGE SCALE GENOMIC DNA]</scope>
    <source>
        <strain evidence="4 5">GN2-R2</strain>
    </source>
</reference>
<feature type="transmembrane region" description="Helical" evidence="2">
    <location>
        <begin position="95"/>
        <end position="116"/>
    </location>
</feature>
<evidence type="ECO:0000259" key="3">
    <source>
        <dbReference type="PROSITE" id="PS50887"/>
    </source>
</evidence>
<gene>
    <name evidence="4" type="ORF">HH212_16625</name>
</gene>
<dbReference type="InterPro" id="IPR050469">
    <property type="entry name" value="Diguanylate_Cyclase"/>
</dbReference>
<feature type="transmembrane region" description="Helical" evidence="2">
    <location>
        <begin position="176"/>
        <end position="195"/>
    </location>
</feature>
<name>A0A7Z2ZTP1_9BURK</name>
<dbReference type="GO" id="GO:0043709">
    <property type="term" value="P:cell adhesion involved in single-species biofilm formation"/>
    <property type="evidence" value="ECO:0007669"/>
    <property type="project" value="TreeGrafter"/>
</dbReference>
<evidence type="ECO:0000256" key="2">
    <source>
        <dbReference type="SAM" id="Phobius"/>
    </source>
</evidence>
<dbReference type="InterPro" id="IPR029787">
    <property type="entry name" value="Nucleotide_cyclase"/>
</dbReference>
<feature type="domain" description="GGDEF" evidence="3">
    <location>
        <begin position="243"/>
        <end position="380"/>
    </location>
</feature>
<dbReference type="PANTHER" id="PTHR45138:SF24">
    <property type="entry name" value="DIGUANYLATE CYCLASE DGCC-RELATED"/>
    <property type="match status" value="1"/>
</dbReference>
<keyword evidence="2" id="KW-0812">Transmembrane</keyword>
<sequence length="388" mass="42337">MPNDPSIASIARLRGEFSCPAMEAGFLQHQSAEIRSQLRRALLLCSLFYVLFGINDIALLGPERALAPVLARVCMPLLAVLGLRHASRPGASVRAPYHVASAFTLCWMASFLVVTWCRPQEVLLHGMSLAIMVIVFNIFIPNRPLAAPLLACGATLAFLAIAFHQHQETTRHLRSMAVLLVFANVFGAAAANRFARLWREQYRTQQVLTSLSMRDPLTGCYNRRHLNDALLDDEMARARRDGLDLSLILCDLDGFKAINDTHGHHAGDLVLQRFAALLQSMTREGLDTVVRYGGEEFLVILPETAPEDAAALAERMRAACAVERIAFGDIALAASASFGVAGANLAAVRTLAPHALIAAADELMYEAKRAGRNRVRARRLLPPIGMAA</sequence>
<evidence type="ECO:0000313" key="4">
    <source>
        <dbReference type="EMBL" id="QJE01465.1"/>
    </source>
</evidence>
<keyword evidence="2" id="KW-0472">Membrane</keyword>
<feature type="transmembrane region" description="Helical" evidence="2">
    <location>
        <begin position="122"/>
        <end position="140"/>
    </location>
</feature>
<dbReference type="Pfam" id="PF00990">
    <property type="entry name" value="GGDEF"/>
    <property type="match status" value="1"/>
</dbReference>
<dbReference type="AlphaFoldDB" id="A0A7Z2ZTP1"/>
<dbReference type="GO" id="GO:1902201">
    <property type="term" value="P:negative regulation of bacterial-type flagellum-dependent cell motility"/>
    <property type="evidence" value="ECO:0007669"/>
    <property type="project" value="TreeGrafter"/>
</dbReference>
<evidence type="ECO:0000313" key="5">
    <source>
        <dbReference type="Proteomes" id="UP000502415"/>
    </source>
</evidence>
<keyword evidence="2" id="KW-1133">Transmembrane helix</keyword>
<dbReference type="KEGG" id="mfy:HH212_16625"/>
<dbReference type="CDD" id="cd01949">
    <property type="entry name" value="GGDEF"/>
    <property type="match status" value="1"/>
</dbReference>
<proteinExistence type="predicted"/>
<organism evidence="4 5">
    <name type="scientific">Massilia forsythiae</name>
    <dbReference type="NCBI Taxonomy" id="2728020"/>
    <lineage>
        <taxon>Bacteria</taxon>
        <taxon>Pseudomonadati</taxon>
        <taxon>Pseudomonadota</taxon>
        <taxon>Betaproteobacteria</taxon>
        <taxon>Burkholderiales</taxon>
        <taxon>Oxalobacteraceae</taxon>
        <taxon>Telluria group</taxon>
        <taxon>Massilia</taxon>
    </lineage>
</organism>
<protein>
    <recommendedName>
        <fullName evidence="1">diguanylate cyclase</fullName>
        <ecNumber evidence="1">2.7.7.65</ecNumber>
    </recommendedName>
</protein>
<dbReference type="InterPro" id="IPR000160">
    <property type="entry name" value="GGDEF_dom"/>
</dbReference>